<dbReference type="PANTHER" id="PTHR24016:SF0">
    <property type="entry name" value="CONSERVED OLIGOMERIC GOLGI COMPLEX SUBUNIT 4"/>
    <property type="match status" value="1"/>
</dbReference>
<reference evidence="11" key="1">
    <citation type="submission" date="2022-02" db="EMBL/GenBank/DDBJ databases">
        <authorList>
            <person name="King R."/>
        </authorList>
    </citation>
    <scope>NUCLEOTIDE SEQUENCE</scope>
</reference>
<dbReference type="PANTHER" id="PTHR24016">
    <property type="entry name" value="CONSERVED OLIGOMERIC GOLGI COMPLEX SUBUNIT 4"/>
    <property type="match status" value="1"/>
</dbReference>
<protein>
    <recommendedName>
        <fullName evidence="3">Conserved oligomeric Golgi complex subunit 4</fullName>
    </recommendedName>
    <alternativeName>
        <fullName evidence="8">Component of oligomeric Golgi complex 4</fullName>
    </alternativeName>
</protein>
<dbReference type="Proteomes" id="UP001154329">
    <property type="component" value="Chromosome 1"/>
</dbReference>
<gene>
    <name evidence="11" type="ORF">APHIGO_LOCUS885</name>
</gene>
<dbReference type="SMART" id="SM00762">
    <property type="entry name" value="Cog4"/>
    <property type="match status" value="1"/>
</dbReference>
<evidence type="ECO:0000256" key="9">
    <source>
        <dbReference type="SAM" id="MobiDB-lite"/>
    </source>
</evidence>
<dbReference type="AlphaFoldDB" id="A0A9P0IN21"/>
<evidence type="ECO:0000256" key="4">
    <source>
        <dbReference type="ARBA" id="ARBA00022448"/>
    </source>
</evidence>
<feature type="region of interest" description="Disordered" evidence="9">
    <location>
        <begin position="708"/>
        <end position="731"/>
    </location>
</feature>
<evidence type="ECO:0000256" key="1">
    <source>
        <dbReference type="ARBA" id="ARBA00004395"/>
    </source>
</evidence>
<dbReference type="GO" id="GO:0006890">
    <property type="term" value="P:retrograde vesicle-mediated transport, Golgi to endoplasmic reticulum"/>
    <property type="evidence" value="ECO:0007669"/>
    <property type="project" value="TreeGrafter"/>
</dbReference>
<dbReference type="InterPro" id="IPR048682">
    <property type="entry name" value="COG4"/>
</dbReference>
<feature type="region of interest" description="Disordered" evidence="9">
    <location>
        <begin position="398"/>
        <end position="418"/>
    </location>
</feature>
<evidence type="ECO:0000256" key="3">
    <source>
        <dbReference type="ARBA" id="ARBA00020975"/>
    </source>
</evidence>
<proteinExistence type="inferred from homology"/>
<evidence type="ECO:0000256" key="7">
    <source>
        <dbReference type="ARBA" id="ARBA00023136"/>
    </source>
</evidence>
<dbReference type="Pfam" id="PF08318">
    <property type="entry name" value="COG4_m"/>
    <property type="match status" value="1"/>
</dbReference>
<evidence type="ECO:0000313" key="12">
    <source>
        <dbReference type="Proteomes" id="UP001154329"/>
    </source>
</evidence>
<feature type="region of interest" description="Disordered" evidence="9">
    <location>
        <begin position="515"/>
        <end position="547"/>
    </location>
</feature>
<keyword evidence="12" id="KW-1185">Reference proteome</keyword>
<dbReference type="GO" id="GO:0015031">
    <property type="term" value="P:protein transport"/>
    <property type="evidence" value="ECO:0007669"/>
    <property type="project" value="UniProtKB-KW"/>
</dbReference>
<keyword evidence="5" id="KW-0653">Protein transport</keyword>
<feature type="domain" description="COG4 transport protein middle alpha-helical bundle" evidence="10">
    <location>
        <begin position="162"/>
        <end position="450"/>
    </location>
</feature>
<feature type="region of interest" description="Disordered" evidence="9">
    <location>
        <begin position="436"/>
        <end position="462"/>
    </location>
</feature>
<comment type="subcellular location">
    <subcellularLocation>
        <location evidence="1">Golgi apparatus membrane</location>
        <topology evidence="1">Peripheral membrane protein</topology>
    </subcellularLocation>
</comment>
<reference evidence="11" key="2">
    <citation type="submission" date="2022-10" db="EMBL/GenBank/DDBJ databases">
        <authorList>
            <consortium name="ENA_rothamsted_submissions"/>
            <consortium name="culmorum"/>
            <person name="King R."/>
        </authorList>
    </citation>
    <scope>NUCLEOTIDE SEQUENCE</scope>
</reference>
<dbReference type="GO" id="GO:0007030">
    <property type="term" value="P:Golgi organization"/>
    <property type="evidence" value="ECO:0007669"/>
    <property type="project" value="TreeGrafter"/>
</dbReference>
<evidence type="ECO:0000256" key="8">
    <source>
        <dbReference type="ARBA" id="ARBA00031340"/>
    </source>
</evidence>
<dbReference type="EMBL" id="OU899034">
    <property type="protein sequence ID" value="CAH1709638.1"/>
    <property type="molecule type" value="Genomic_DNA"/>
</dbReference>
<feature type="compositionally biased region" description="Basic and acidic residues" evidence="9">
    <location>
        <begin position="619"/>
        <end position="635"/>
    </location>
</feature>
<evidence type="ECO:0000256" key="6">
    <source>
        <dbReference type="ARBA" id="ARBA00023034"/>
    </source>
</evidence>
<accession>A0A9P0IN21</accession>
<dbReference type="GO" id="GO:0017119">
    <property type="term" value="C:Golgi transport complex"/>
    <property type="evidence" value="ECO:0007669"/>
    <property type="project" value="TreeGrafter"/>
</dbReference>
<dbReference type="GO" id="GO:0000139">
    <property type="term" value="C:Golgi membrane"/>
    <property type="evidence" value="ECO:0007669"/>
    <property type="project" value="UniProtKB-SubCell"/>
</dbReference>
<evidence type="ECO:0000313" key="11">
    <source>
        <dbReference type="EMBL" id="CAH1709638.1"/>
    </source>
</evidence>
<keyword evidence="7" id="KW-0472">Membrane</keyword>
<evidence type="ECO:0000256" key="2">
    <source>
        <dbReference type="ARBA" id="ARBA00009215"/>
    </source>
</evidence>
<keyword evidence="6" id="KW-0333">Golgi apparatus</keyword>
<comment type="similarity">
    <text evidence="2">Belongs to the COG4 family.</text>
</comment>
<name>A0A9P0IN21_APHGO</name>
<feature type="region of interest" description="Disordered" evidence="9">
    <location>
        <begin position="576"/>
        <end position="686"/>
    </location>
</feature>
<organism evidence="11 12">
    <name type="scientific">Aphis gossypii</name>
    <name type="common">Cotton aphid</name>
    <dbReference type="NCBI Taxonomy" id="80765"/>
    <lineage>
        <taxon>Eukaryota</taxon>
        <taxon>Metazoa</taxon>
        <taxon>Ecdysozoa</taxon>
        <taxon>Arthropoda</taxon>
        <taxon>Hexapoda</taxon>
        <taxon>Insecta</taxon>
        <taxon>Pterygota</taxon>
        <taxon>Neoptera</taxon>
        <taxon>Paraneoptera</taxon>
        <taxon>Hemiptera</taxon>
        <taxon>Sternorrhyncha</taxon>
        <taxon>Aphidomorpha</taxon>
        <taxon>Aphidoidea</taxon>
        <taxon>Aphididae</taxon>
        <taxon>Aphidini</taxon>
        <taxon>Aphis</taxon>
        <taxon>Aphis</taxon>
    </lineage>
</organism>
<dbReference type="InterPro" id="IPR013167">
    <property type="entry name" value="COG4_M"/>
</dbReference>
<dbReference type="InterPro" id="IPR048680">
    <property type="entry name" value="COG4_N"/>
</dbReference>
<evidence type="ECO:0000259" key="10">
    <source>
        <dbReference type="SMART" id="SM00762"/>
    </source>
</evidence>
<dbReference type="Pfam" id="PF20663">
    <property type="entry name" value="COG4_N"/>
    <property type="match status" value="1"/>
</dbReference>
<evidence type="ECO:0000256" key="5">
    <source>
        <dbReference type="ARBA" id="ARBA00022927"/>
    </source>
</evidence>
<sequence>MMSSNEDYFTLDEINNALELLDKDEISSRKRLETFTNQWPTVIKEVDSVSKKFSSLISIKENLSQIQIRIHDSSKLAEDISSKVRQLDKIRGRVSECQKRVQDLLDLQLCSEGVQIAMKNDELEQAAGHIHRYLSIDQTKLQRTADDMAQDCSMITNALKHLQEALELLQDTVSKRFEHASLVQDTNSIERYFKIFPLLGMHEVGLEKFVDYLGRLLKVSMDRNLKNVMETPLSSNRASVIFADGLTFIFEEVAKTIEVHQPLIETHYGPEYVLKFLSHLQMHCDTFSDIMLRTFLKTRKIKELLKTMWDESDAGAAVKPDSKDIDLLVEEIVMILARYDLYEQFVCKRTVNADSAEPKSRTVKTVLDNSRLCCCIQEMMGKYLELERYYMEESIRKGGADGHDRRRRRGRGAHVEHGGRRVLHRAQVRDALAAVRQPGRAVRRHQQRGQRPGGGPVRGVRAGAGRRLPGVRLLQPVHARPGQGAADVPGGAEQHRGGGRVLQVAVASVPGRGAGQAARLSRGEAGQLPARLRPGERVPGGGQPDRVQAAAELAGRAQDAGVDGTVLRAELHARRTGIRADRGRQPVRGGAGAEHRRHAGRVPRPADAQQLQHAGGGRGRGDGRAAGAGRDEDRVQPAGRHGAGQGGPDAHQLLRRGQRLAGSREVRQAGAGHHRAQPGTGVRSERVLQPGQWHEVLVEADARLHTADTQAPGGLSGRRNPKSSTLRPCSPATFTRLPIETHHHFRCDDLMSN</sequence>
<keyword evidence="4" id="KW-0813">Transport</keyword>